<reference evidence="3 4" key="1">
    <citation type="submission" date="2014-05" db="EMBL/GenBank/DDBJ databases">
        <authorList>
            <person name="Daugherty S.C."/>
            <person name="Tallon L.J."/>
            <person name="Sadzewicz L."/>
            <person name="Kilian M."/>
            <person name="Tettelin H."/>
        </authorList>
    </citation>
    <scope>NUCLEOTIDE SEQUENCE [LARGE SCALE GENOMIC DNA]</scope>
    <source>
        <strain evidence="3 4">SK143</strain>
    </source>
</reference>
<dbReference type="Gene3D" id="3.30.830.10">
    <property type="entry name" value="Metalloenzyme, LuxS/M16 peptidase-like"/>
    <property type="match status" value="2"/>
</dbReference>
<dbReference type="Pfam" id="PF05193">
    <property type="entry name" value="Peptidase_M16_C"/>
    <property type="match status" value="1"/>
</dbReference>
<dbReference type="PANTHER" id="PTHR11851:SF134">
    <property type="entry name" value="ZINC-DEPENDENT PROTEASE"/>
    <property type="match status" value="1"/>
</dbReference>
<dbReference type="PANTHER" id="PTHR11851">
    <property type="entry name" value="METALLOPROTEASE"/>
    <property type="match status" value="1"/>
</dbReference>
<dbReference type="SUPFAM" id="SSF63411">
    <property type="entry name" value="LuxS/MPP-like metallohydrolase"/>
    <property type="match status" value="2"/>
</dbReference>
<dbReference type="InterPro" id="IPR011765">
    <property type="entry name" value="Pept_M16_N"/>
</dbReference>
<evidence type="ECO:0000313" key="3">
    <source>
        <dbReference type="EMBL" id="KEQ49934.1"/>
    </source>
</evidence>
<dbReference type="AlphaFoldDB" id="A0A081R411"/>
<dbReference type="InterPro" id="IPR011249">
    <property type="entry name" value="Metalloenz_LuxS/M16"/>
</dbReference>
<sequence>MTKVTFEEKYYPAVKETVYKTQLSNGLTVSLLPKQDFNEVYGIVTVQFGSVDATYTSLGKGLRHHPAGIAHFLEHKLFERENSEDIMAAFTRLGADSNAFTSFTKISYLFSTIDHLLENLDLLDELVGDVHFTEESVLREQDIIQQEREMYQDDPDSRLFFATLANLYPDTPLATDIVGSEKSISEIQVSNLKENFTDFYKPVNMSLFLVGNIDVKVVEEYFSKKEKKTLEQFTVSKEQLPLQPVKQTDSLRMEVSSPKLAVAIRGNGQITETESYRYNILLKLLFTMMFGWTSDRFQRLYESGKLDASLSLEVEVNSRFHFVILTMDTNEPVSLSHQFRKAIRQFSSDADITEEHLDLVKSEMFGEFFSSMNSLEFIATQYDPMDRGETIFDFPKILQEITLEDVLEAGHRLIDNGDLVDFTIFPA</sequence>
<gene>
    <name evidence="3" type="ORF">SK143_1876</name>
</gene>
<dbReference type="InterPro" id="IPR050361">
    <property type="entry name" value="MPP/UQCRC_Complex"/>
</dbReference>
<dbReference type="RefSeq" id="WP_042903079.1">
    <property type="nucleotide sequence ID" value="NZ_JAKUVX010000002.1"/>
</dbReference>
<dbReference type="STRING" id="1303.SORDD17_00431"/>
<dbReference type="Proteomes" id="UP000028098">
    <property type="component" value="Unassembled WGS sequence"/>
</dbReference>
<evidence type="ECO:0000259" key="1">
    <source>
        <dbReference type="Pfam" id="PF00675"/>
    </source>
</evidence>
<dbReference type="Pfam" id="PF00675">
    <property type="entry name" value="Peptidase_M16"/>
    <property type="match status" value="1"/>
</dbReference>
<organism evidence="3 4">
    <name type="scientific">Streptococcus oralis</name>
    <dbReference type="NCBI Taxonomy" id="1303"/>
    <lineage>
        <taxon>Bacteria</taxon>
        <taxon>Bacillati</taxon>
        <taxon>Bacillota</taxon>
        <taxon>Bacilli</taxon>
        <taxon>Lactobacillales</taxon>
        <taxon>Streptococcaceae</taxon>
        <taxon>Streptococcus</taxon>
    </lineage>
</organism>
<dbReference type="NCBIfam" id="NF047421">
    <property type="entry name" value="YfmH_fam"/>
    <property type="match status" value="1"/>
</dbReference>
<feature type="domain" description="Peptidase M16 C-terminal" evidence="2">
    <location>
        <begin position="188"/>
        <end position="363"/>
    </location>
</feature>
<evidence type="ECO:0000259" key="2">
    <source>
        <dbReference type="Pfam" id="PF05193"/>
    </source>
</evidence>
<dbReference type="GO" id="GO:0046872">
    <property type="term" value="F:metal ion binding"/>
    <property type="evidence" value="ECO:0007669"/>
    <property type="project" value="InterPro"/>
</dbReference>
<dbReference type="InterPro" id="IPR007863">
    <property type="entry name" value="Peptidase_M16_C"/>
</dbReference>
<name>A0A081R411_STROR</name>
<accession>A0A081R411</accession>
<dbReference type="PATRIC" id="fig|1303.44.peg.1800"/>
<feature type="domain" description="Peptidase M16 N-terminal" evidence="1">
    <location>
        <begin position="67"/>
        <end position="179"/>
    </location>
</feature>
<protein>
    <submittedName>
        <fullName evidence="3">Peptidase M16 inactive domain protein</fullName>
    </submittedName>
</protein>
<comment type="caution">
    <text evidence="3">The sequence shown here is derived from an EMBL/GenBank/DDBJ whole genome shotgun (WGS) entry which is preliminary data.</text>
</comment>
<evidence type="ECO:0000313" key="4">
    <source>
        <dbReference type="Proteomes" id="UP000028098"/>
    </source>
</evidence>
<dbReference type="EMBL" id="JPGB01000006">
    <property type="protein sequence ID" value="KEQ49934.1"/>
    <property type="molecule type" value="Genomic_DNA"/>
</dbReference>
<proteinExistence type="predicted"/>